<evidence type="ECO:0000313" key="2">
    <source>
        <dbReference type="Proteomes" id="UP000070687"/>
    </source>
</evidence>
<accession>A0A133NWN2</accession>
<gene>
    <name evidence="1" type="ORF">HMPREF3208_00766</name>
</gene>
<dbReference type="Proteomes" id="UP000070687">
    <property type="component" value="Unassembled WGS sequence"/>
</dbReference>
<name>A0A133NWN2_GARVA</name>
<organism evidence="1 2">
    <name type="scientific">Gardnerella vaginalis</name>
    <dbReference type="NCBI Taxonomy" id="2702"/>
    <lineage>
        <taxon>Bacteria</taxon>
        <taxon>Bacillati</taxon>
        <taxon>Actinomycetota</taxon>
        <taxon>Actinomycetes</taxon>
        <taxon>Bifidobacteriales</taxon>
        <taxon>Bifidobacteriaceae</taxon>
        <taxon>Gardnerella</taxon>
    </lineage>
</organism>
<dbReference type="AlphaFoldDB" id="A0A133NWN2"/>
<dbReference type="EMBL" id="LRQB01000043">
    <property type="protein sequence ID" value="KXA20674.1"/>
    <property type="molecule type" value="Genomic_DNA"/>
</dbReference>
<dbReference type="PATRIC" id="fig|2702.100.peg.746"/>
<sequence>MKNTTKSKEISGKEIDKKFDNGEDVLEYFDLEHPTIQNHSNEQKHVTFIMPEWILRIMKFFRIATTR</sequence>
<reference evidence="1 2" key="1">
    <citation type="submission" date="2016-01" db="EMBL/GenBank/DDBJ databases">
        <authorList>
            <person name="Oliw E.H."/>
        </authorList>
    </citation>
    <scope>NUCLEOTIDE SEQUENCE [LARGE SCALE GENOMIC DNA]</scope>
    <source>
        <strain evidence="1 2">PSS_7772B</strain>
    </source>
</reference>
<comment type="caution">
    <text evidence="1">The sequence shown here is derived from an EMBL/GenBank/DDBJ whole genome shotgun (WGS) entry which is preliminary data.</text>
</comment>
<evidence type="ECO:0000313" key="1">
    <source>
        <dbReference type="EMBL" id="KXA20674.1"/>
    </source>
</evidence>
<protein>
    <submittedName>
        <fullName evidence="1">Uncharacterized protein</fullName>
    </submittedName>
</protein>
<proteinExistence type="predicted"/>